<evidence type="ECO:0000313" key="8">
    <source>
        <dbReference type="Proteomes" id="UP001198182"/>
    </source>
</evidence>
<dbReference type="Pfam" id="PF01957">
    <property type="entry name" value="NfeD"/>
    <property type="match status" value="1"/>
</dbReference>
<name>A0AAE3E806_9FIRM</name>
<evidence type="ECO:0000256" key="3">
    <source>
        <dbReference type="ARBA" id="ARBA00022989"/>
    </source>
</evidence>
<dbReference type="RefSeq" id="WP_308452632.1">
    <property type="nucleotide sequence ID" value="NZ_JAJEQR010000005.1"/>
</dbReference>
<evidence type="ECO:0000256" key="1">
    <source>
        <dbReference type="ARBA" id="ARBA00004141"/>
    </source>
</evidence>
<dbReference type="Proteomes" id="UP001198182">
    <property type="component" value="Unassembled WGS sequence"/>
</dbReference>
<organism evidence="7 8">
    <name type="scientific">Hominifimenecus microfluidus</name>
    <dbReference type="NCBI Taxonomy" id="2885348"/>
    <lineage>
        <taxon>Bacteria</taxon>
        <taxon>Bacillati</taxon>
        <taxon>Bacillota</taxon>
        <taxon>Clostridia</taxon>
        <taxon>Lachnospirales</taxon>
        <taxon>Lachnospiraceae</taxon>
        <taxon>Hominifimenecus</taxon>
    </lineage>
</organism>
<evidence type="ECO:0000313" key="7">
    <source>
        <dbReference type="EMBL" id="MCC2229844.1"/>
    </source>
</evidence>
<evidence type="ECO:0000256" key="4">
    <source>
        <dbReference type="ARBA" id="ARBA00023136"/>
    </source>
</evidence>
<dbReference type="SUPFAM" id="SSF141322">
    <property type="entry name" value="NfeD domain-like"/>
    <property type="match status" value="1"/>
</dbReference>
<dbReference type="PANTHER" id="PTHR33507:SF3">
    <property type="entry name" value="INNER MEMBRANE PROTEIN YBBJ"/>
    <property type="match status" value="1"/>
</dbReference>
<feature type="transmembrane region" description="Helical" evidence="5">
    <location>
        <begin position="7"/>
        <end position="29"/>
    </location>
</feature>
<protein>
    <submittedName>
        <fullName evidence="7">NfeD family protein</fullName>
    </submittedName>
</protein>
<dbReference type="InterPro" id="IPR052165">
    <property type="entry name" value="Membrane_assoc_protease"/>
</dbReference>
<proteinExistence type="predicted"/>
<feature type="domain" description="NfeD-like C-terminal" evidence="6">
    <location>
        <begin position="80"/>
        <end position="141"/>
    </location>
</feature>
<reference evidence="7" key="1">
    <citation type="submission" date="2021-10" db="EMBL/GenBank/DDBJ databases">
        <title>Anaerobic single-cell dispensing facilitates the cultivation of human gut bacteria.</title>
        <authorList>
            <person name="Afrizal A."/>
        </authorList>
    </citation>
    <scope>NUCLEOTIDE SEQUENCE</scope>
    <source>
        <strain evidence="7">CLA-AA-H215</strain>
    </source>
</reference>
<comment type="caution">
    <text evidence="7">The sequence shown here is derived from an EMBL/GenBank/DDBJ whole genome shotgun (WGS) entry which is preliminary data.</text>
</comment>
<dbReference type="InterPro" id="IPR002810">
    <property type="entry name" value="NfeD-like_C"/>
</dbReference>
<keyword evidence="3 5" id="KW-1133">Transmembrane helix</keyword>
<gene>
    <name evidence="7" type="ORF">LKD81_02340</name>
</gene>
<dbReference type="EMBL" id="JAJEQR010000005">
    <property type="protein sequence ID" value="MCC2229844.1"/>
    <property type="molecule type" value="Genomic_DNA"/>
</dbReference>
<dbReference type="Gene3D" id="2.40.50.140">
    <property type="entry name" value="Nucleic acid-binding proteins"/>
    <property type="match status" value="1"/>
</dbReference>
<evidence type="ECO:0000256" key="5">
    <source>
        <dbReference type="SAM" id="Phobius"/>
    </source>
</evidence>
<dbReference type="PANTHER" id="PTHR33507">
    <property type="entry name" value="INNER MEMBRANE PROTEIN YBBJ"/>
    <property type="match status" value="1"/>
</dbReference>
<evidence type="ECO:0000256" key="2">
    <source>
        <dbReference type="ARBA" id="ARBA00022692"/>
    </source>
</evidence>
<keyword evidence="8" id="KW-1185">Reference proteome</keyword>
<keyword evidence="4 5" id="KW-0472">Membrane</keyword>
<keyword evidence="2 5" id="KW-0812">Transmembrane</keyword>
<feature type="transmembrane region" description="Helical" evidence="5">
    <location>
        <begin position="35"/>
        <end position="62"/>
    </location>
</feature>
<dbReference type="InterPro" id="IPR012340">
    <property type="entry name" value="NA-bd_OB-fold"/>
</dbReference>
<dbReference type="AlphaFoldDB" id="A0AAE3E806"/>
<dbReference type="GO" id="GO:0005886">
    <property type="term" value="C:plasma membrane"/>
    <property type="evidence" value="ECO:0007669"/>
    <property type="project" value="TreeGrafter"/>
</dbReference>
<sequence length="157" mass="17427">MEPIYWLMLFVVLLGIEILTMGLTTIWFAGGALAAFLISLIGCPVWLQAVVFIAVSLILLLVTRPFAVRYLNQKTEKTNVDSLIGKHAVVEEEIDNLEAKGSAQVQGVTWTARSEDDAIQIPAGALVRIVRIDGVKLIVRKAKDNEMEFSEQMKEQL</sequence>
<comment type="subcellular location">
    <subcellularLocation>
        <location evidence="1">Membrane</location>
        <topology evidence="1">Multi-pass membrane protein</topology>
    </subcellularLocation>
</comment>
<evidence type="ECO:0000259" key="6">
    <source>
        <dbReference type="Pfam" id="PF01957"/>
    </source>
</evidence>
<accession>A0AAE3E806</accession>